<dbReference type="SUPFAM" id="SSF48452">
    <property type="entry name" value="TPR-like"/>
    <property type="match status" value="1"/>
</dbReference>
<organism evidence="1 2">
    <name type="scientific">Vibrio parahaemolyticus</name>
    <dbReference type="NCBI Taxonomy" id="670"/>
    <lineage>
        <taxon>Bacteria</taxon>
        <taxon>Pseudomonadati</taxon>
        <taxon>Pseudomonadota</taxon>
        <taxon>Gammaproteobacteria</taxon>
        <taxon>Vibrionales</taxon>
        <taxon>Vibrionaceae</taxon>
        <taxon>Vibrio</taxon>
    </lineage>
</organism>
<accession>A0AAW3IQL7</accession>
<sequence>MAETLNISSDLEEDFFELLEGRLYSERLKEIRKKENISVETLMAIYALGEEFYNRFLMKEAEVIFTAYMALCPYDHRGPGSLASIYLEQGKFNKALEMLNIAKVYPTADFDETILNIALCHYKLKEHNNAAVMLILVKRENLNEYYAKRFDYLRKQLNPYLS</sequence>
<protein>
    <submittedName>
        <fullName evidence="1">Regulator</fullName>
    </submittedName>
</protein>
<dbReference type="InterPro" id="IPR011990">
    <property type="entry name" value="TPR-like_helical_dom_sf"/>
</dbReference>
<dbReference type="AlphaFoldDB" id="A0AAW3IQL7"/>
<gene>
    <name evidence="1" type="ORF">ACX05_21960</name>
</gene>
<evidence type="ECO:0000313" key="2">
    <source>
        <dbReference type="Proteomes" id="UP000037697"/>
    </source>
</evidence>
<dbReference type="Proteomes" id="UP000037697">
    <property type="component" value="Unassembled WGS sequence"/>
</dbReference>
<dbReference type="RefSeq" id="WP_031782073.1">
    <property type="nucleotide sequence ID" value="NZ_CP046788.1"/>
</dbReference>
<dbReference type="EMBL" id="LIRS01000139">
    <property type="protein sequence ID" value="KOY21440.1"/>
    <property type="molecule type" value="Genomic_DNA"/>
</dbReference>
<proteinExistence type="predicted"/>
<dbReference type="Gene3D" id="1.25.40.10">
    <property type="entry name" value="Tetratricopeptide repeat domain"/>
    <property type="match status" value="1"/>
</dbReference>
<name>A0AAW3IQL7_VIBPH</name>
<evidence type="ECO:0000313" key="1">
    <source>
        <dbReference type="EMBL" id="KOY21440.1"/>
    </source>
</evidence>
<reference evidence="1 2" key="1">
    <citation type="submission" date="2015-07" db="EMBL/GenBank/DDBJ databases">
        <title>Foodborne Vibrio parahaemolyticus Isolates.</title>
        <authorList>
            <person name="Ronholm J."/>
            <person name="Petronella N."/>
            <person name="Kenwell R."/>
            <person name="Banerjee S."/>
        </authorList>
    </citation>
    <scope>NUCLEOTIDE SEQUENCE [LARGE SCALE GENOMIC DNA]</scope>
    <source>
        <strain evidence="1 2">HS-06-05</strain>
    </source>
</reference>
<comment type="caution">
    <text evidence="1">The sequence shown here is derived from an EMBL/GenBank/DDBJ whole genome shotgun (WGS) entry which is preliminary data.</text>
</comment>